<keyword evidence="4 8" id="KW-0808">Transferase</keyword>
<reference evidence="8 9" key="1">
    <citation type="submission" date="2020-06" db="EMBL/GenBank/DDBJ databases">
        <authorList>
            <person name="Li R."/>
            <person name="Bekaert M."/>
        </authorList>
    </citation>
    <scope>NUCLEOTIDE SEQUENCE [LARGE SCALE GENOMIC DNA]</scope>
    <source>
        <strain evidence="9">wild</strain>
    </source>
</reference>
<evidence type="ECO:0000256" key="3">
    <source>
        <dbReference type="ARBA" id="ARBA00022676"/>
    </source>
</evidence>
<accession>A0A6J8D2F3</accession>
<comment type="subcellular location">
    <subcellularLocation>
        <location evidence="1">Membrane</location>
        <topology evidence="1">Single-pass type II membrane protein</topology>
    </subcellularLocation>
</comment>
<keyword evidence="7" id="KW-0812">Transmembrane</keyword>
<keyword evidence="7" id="KW-1133">Transmembrane helix</keyword>
<keyword evidence="3 8" id="KW-0328">Glycosyltransferase</keyword>
<keyword evidence="7" id="KW-0472">Membrane</keyword>
<keyword evidence="9" id="KW-1185">Reference proteome</keyword>
<dbReference type="PANTHER" id="PTHR46012">
    <property type="entry name" value="IP22168P"/>
    <property type="match status" value="1"/>
</dbReference>
<evidence type="ECO:0000256" key="6">
    <source>
        <dbReference type="SAM" id="MobiDB-lite"/>
    </source>
</evidence>
<evidence type="ECO:0000256" key="2">
    <source>
        <dbReference type="ARBA" id="ARBA00006351"/>
    </source>
</evidence>
<dbReference type="Proteomes" id="UP000507470">
    <property type="component" value="Unassembled WGS sequence"/>
</dbReference>
<evidence type="ECO:0000256" key="7">
    <source>
        <dbReference type="SAM" id="Phobius"/>
    </source>
</evidence>
<dbReference type="GO" id="GO:0035252">
    <property type="term" value="F:UDP-xylosyltransferase activity"/>
    <property type="evidence" value="ECO:0007669"/>
    <property type="project" value="TreeGrafter"/>
</dbReference>
<gene>
    <name evidence="8" type="ORF">MCOR_35415</name>
</gene>
<dbReference type="EMBL" id="CACVKT020006394">
    <property type="protein sequence ID" value="CAC5401320.1"/>
    <property type="molecule type" value="Genomic_DNA"/>
</dbReference>
<evidence type="ECO:0000313" key="8">
    <source>
        <dbReference type="EMBL" id="CAC5401320.1"/>
    </source>
</evidence>
<dbReference type="Gene3D" id="3.90.550.10">
    <property type="entry name" value="Spore Coat Polysaccharide Biosynthesis Protein SpsA, Chain A"/>
    <property type="match status" value="1"/>
</dbReference>
<evidence type="ECO:0000256" key="4">
    <source>
        <dbReference type="ARBA" id="ARBA00022679"/>
    </source>
</evidence>
<feature type="compositionally biased region" description="Basic and acidic residues" evidence="6">
    <location>
        <begin position="28"/>
        <end position="48"/>
    </location>
</feature>
<name>A0A6J8D2F3_MYTCO</name>
<dbReference type="SUPFAM" id="SSF53448">
    <property type="entry name" value="Nucleotide-diphospho-sugar transferases"/>
    <property type="match status" value="1"/>
</dbReference>
<dbReference type="GO" id="GO:0016266">
    <property type="term" value="P:protein O-linked glycosylation via N-acetyl-galactosamine"/>
    <property type="evidence" value="ECO:0007669"/>
    <property type="project" value="TreeGrafter"/>
</dbReference>
<keyword evidence="5" id="KW-0735">Signal-anchor</keyword>
<feature type="transmembrane region" description="Helical" evidence="7">
    <location>
        <begin position="345"/>
        <end position="369"/>
    </location>
</feature>
<feature type="region of interest" description="Disordered" evidence="6">
    <location>
        <begin position="28"/>
        <end position="49"/>
    </location>
</feature>
<dbReference type="GO" id="GO:0016020">
    <property type="term" value="C:membrane"/>
    <property type="evidence" value="ECO:0007669"/>
    <property type="project" value="UniProtKB-SubCell"/>
</dbReference>
<comment type="similarity">
    <text evidence="2">Belongs to the glycosyltransferase 8 family.</text>
</comment>
<dbReference type="EC" id="2.4.2.-" evidence="8"/>
<protein>
    <submittedName>
        <fullName evidence="8">GXYLT</fullName>
        <ecNumber evidence="8">2.4.2.-</ecNumber>
    </submittedName>
</protein>
<dbReference type="Gene3D" id="1.20.1070.10">
    <property type="entry name" value="Rhodopsin 7-helix transmembrane proteins"/>
    <property type="match status" value="1"/>
</dbReference>
<evidence type="ECO:0000256" key="1">
    <source>
        <dbReference type="ARBA" id="ARBA00004606"/>
    </source>
</evidence>
<organism evidence="8 9">
    <name type="scientific">Mytilus coruscus</name>
    <name type="common">Sea mussel</name>
    <dbReference type="NCBI Taxonomy" id="42192"/>
    <lineage>
        <taxon>Eukaryota</taxon>
        <taxon>Metazoa</taxon>
        <taxon>Spiralia</taxon>
        <taxon>Lophotrochozoa</taxon>
        <taxon>Mollusca</taxon>
        <taxon>Bivalvia</taxon>
        <taxon>Autobranchia</taxon>
        <taxon>Pteriomorphia</taxon>
        <taxon>Mytilida</taxon>
        <taxon>Mytiloidea</taxon>
        <taxon>Mytilidae</taxon>
        <taxon>Mytilinae</taxon>
        <taxon>Mytilus</taxon>
    </lineage>
</organism>
<evidence type="ECO:0000256" key="5">
    <source>
        <dbReference type="ARBA" id="ARBA00022968"/>
    </source>
</evidence>
<sequence length="639" mass="73689">MYNSVTLSIVVKVAMALFENVRRRADSWQSKEHGETDEKDTDHADRPIHSNHWKNGIHLSVVACGDRGDETIVLLKSAVLFTSEPLVFHIYAEHELQPMFRQKLDYWPGEYKQKFLYYLYNITFPTENTQDWKKLFKPCASQRLFIPSLLTDVDIQNALAPEHEDKAAGWYNRFARHPYYGELGVNSGVMLMNLTRIRKSTWLDSMMKYYKEYKLKITWGDQDLINIYFHFNPDKLYVYPCEWNYRPDHCMYMSVCKDIDINGVSVLHGCRRVMHNEKQPAFKAVYTAFKEIEGKWVTKSGEFSFFHSKCLCSNFTLEVSNGTTVKIQCVAFLNMLFILYARTPFWMNIVAGPTIAYLSIVMNIIIFVALFHKNIRTPTTVLMQGLALADGLTALCTYGFEPIFNLHYEEIGNSSSRFVKPSHHDFFTSNIEEMKRLVALNFPYCVMHYCLSNLVDIFHLVSILLTTCLGLQKFLAVACPIWSKTRITVKRSAIVCVEERLNAVENRSVEKSNLTSDLTELSQVVSDLANSLAHLKQVQQQHVKDITLLKASSIKDLRQDVRNDSLSINTITDQRLTSVCALKAKVELINEKLKDNDPAYEHLETLVSSCSKSVSDLRKKVVNVEKNRNLVTRKLFQMQ</sequence>
<dbReference type="OrthoDB" id="6238971at2759"/>
<dbReference type="InterPro" id="IPR029044">
    <property type="entry name" value="Nucleotide-diphossugar_trans"/>
</dbReference>
<dbReference type="SUPFAM" id="SSF81321">
    <property type="entry name" value="Family A G protein-coupled receptor-like"/>
    <property type="match status" value="1"/>
</dbReference>
<proteinExistence type="inferred from homology"/>
<dbReference type="PANTHER" id="PTHR46012:SF2">
    <property type="entry name" value="IP22168P"/>
    <property type="match status" value="1"/>
</dbReference>
<dbReference type="AlphaFoldDB" id="A0A6J8D2F3"/>
<evidence type="ECO:0000313" key="9">
    <source>
        <dbReference type="Proteomes" id="UP000507470"/>
    </source>
</evidence>
<dbReference type="InterPro" id="IPR051993">
    <property type="entry name" value="Glycosyltransferase_8"/>
</dbReference>